<protein>
    <submittedName>
        <fullName evidence="3">Uncharacterized protein</fullName>
    </submittedName>
</protein>
<feature type="compositionally biased region" description="Low complexity" evidence="2">
    <location>
        <begin position="832"/>
        <end position="845"/>
    </location>
</feature>
<keyword evidence="4" id="KW-1185">Reference proteome</keyword>
<sequence length="998" mass="107873">MQITERREAESRDQSHNNFNLPLTFVVITMARPPSPDWDSRNRDPYRVRQPADPAAPYDNREWDRRRPTHPVPTAPSASSAGGSNYAFSYSSRRSRSPQSSRRDRERDRDRDGYSPEARARVPSGGAVRASTYRSGNHHAEDPEPGQIVALPRDYPSQRTERYDPRPRTSSFSTSYDDAGSSRLPPRPDHALPPNPTKKMSLDRPPSVASSSRPHSPVQRRVQSPVAGITPASGSVAGALEAFTRAMRDTILSHSDRDIAHKHFTALAKFPHTNPTSPHFEEAERRVRQAERALHDQMTALEGSFNEVMKRTVGKTDVIQEGDVAALEVDALKERLKRLEELSSGVSARPISGIPSTARGPAIQTSTDVARTVDVTIDTAGTADVAAEPSSKRIKLKAMLDDIIARLSAVEGAKDSLESRCEELENEMSLMESDASMKLDQGIRTWEELEAQRDPEKRRSKKRKERDEDLQEVSRNEREPSTAAAVHATASALPSVNDPPATAAAAAAGTSTTSTTNASGTSSIEGLSIDPRVAKFLSAVYKETTALRQEVANARDKVNHDAIPPALVPSGNTDTYQQISTFQSELASLKGEVKSLKVTTENAKPVDIAPVSADVKSLQDHITRIDKDLAERREKDVSRSHVLSHISTGISDLSNLIQQTRNDNKQIREEREASKQAETTRAGEVQLLKSQFEWILKEFKTESEKRDADQIAAKEQIEALKSEVQALRDGIKELTDGREAWTRDVMTACLTTVKEDMREEYAQIAFRELKKIVDKKVAQRAPQASGSNRGLSEGLPSGSTSPSIPPSTALATASVPAQSTATVSPKAPPTAPTTNASAPQPAAPATIGLGVSAPIAQSSTASITNDASSSTALSGQIPTTSGNDSSLPSGGAPIQPALAARLDDSASPTHKITLKFGTGVQSSSSHPLASRITHPVPSPITSPQRPTLSERMTSGGSAESLRARITPSSSMTEEALLNGGQLSMIDQLKQGQQSPPQQ</sequence>
<name>A0AAJ8MYC1_9TREE</name>
<feature type="compositionally biased region" description="Low complexity" evidence="2">
    <location>
        <begin position="481"/>
        <end position="492"/>
    </location>
</feature>
<gene>
    <name evidence="3" type="ORF">CI109_104991</name>
</gene>
<evidence type="ECO:0000256" key="1">
    <source>
        <dbReference type="SAM" id="Coils"/>
    </source>
</evidence>
<organism evidence="3 4">
    <name type="scientific">Kwoniella shandongensis</name>
    <dbReference type="NCBI Taxonomy" id="1734106"/>
    <lineage>
        <taxon>Eukaryota</taxon>
        <taxon>Fungi</taxon>
        <taxon>Dikarya</taxon>
        <taxon>Basidiomycota</taxon>
        <taxon>Agaricomycotina</taxon>
        <taxon>Tremellomycetes</taxon>
        <taxon>Tremellales</taxon>
        <taxon>Cryptococcaceae</taxon>
        <taxon>Kwoniella</taxon>
    </lineage>
</organism>
<feature type="region of interest" description="Disordered" evidence="2">
    <location>
        <begin position="446"/>
        <end position="525"/>
    </location>
</feature>
<feature type="compositionally biased region" description="Basic and acidic residues" evidence="2">
    <location>
        <begin position="662"/>
        <end position="675"/>
    </location>
</feature>
<feature type="compositionally biased region" description="Low complexity" evidence="2">
    <location>
        <begin position="75"/>
        <end position="100"/>
    </location>
</feature>
<dbReference type="AlphaFoldDB" id="A0AAJ8MYC1"/>
<feature type="region of interest" description="Disordered" evidence="2">
    <location>
        <begin position="918"/>
        <end position="973"/>
    </location>
</feature>
<dbReference type="KEGG" id="ksn:43591997"/>
<feature type="compositionally biased region" description="Polar residues" evidence="2">
    <location>
        <begin position="866"/>
        <end position="888"/>
    </location>
</feature>
<feature type="compositionally biased region" description="Basic and acidic residues" evidence="2">
    <location>
        <begin position="38"/>
        <end position="47"/>
    </location>
</feature>
<feature type="compositionally biased region" description="Basic and acidic residues" evidence="2">
    <location>
        <begin position="101"/>
        <end position="120"/>
    </location>
</feature>
<dbReference type="GeneID" id="43591997"/>
<feature type="coiled-coil region" evidence="1">
    <location>
        <begin position="280"/>
        <end position="349"/>
    </location>
</feature>
<feature type="region of interest" description="Disordered" evidence="2">
    <location>
        <begin position="1"/>
        <end position="230"/>
    </location>
</feature>
<evidence type="ECO:0000256" key="2">
    <source>
        <dbReference type="SAM" id="MobiDB-lite"/>
    </source>
</evidence>
<feature type="region of interest" description="Disordered" evidence="2">
    <location>
        <begin position="778"/>
        <end position="845"/>
    </location>
</feature>
<reference evidence="3" key="2">
    <citation type="submission" date="2024-01" db="EMBL/GenBank/DDBJ databases">
        <title>Comparative genomics of Cryptococcus and Kwoniella reveals pathogenesis evolution and contrasting modes of karyotype evolution via chromosome fusion or intercentromeric recombination.</title>
        <authorList>
            <person name="Coelho M.A."/>
            <person name="David-Palma M."/>
            <person name="Shea T."/>
            <person name="Bowers K."/>
            <person name="McGinley-Smith S."/>
            <person name="Mohammad A.W."/>
            <person name="Gnirke A."/>
            <person name="Yurkov A.M."/>
            <person name="Nowrousian M."/>
            <person name="Sun S."/>
            <person name="Cuomo C.A."/>
            <person name="Heitman J."/>
        </authorList>
    </citation>
    <scope>NUCLEOTIDE SEQUENCE</scope>
    <source>
        <strain evidence="3">CBS 12478</strain>
    </source>
</reference>
<evidence type="ECO:0000313" key="4">
    <source>
        <dbReference type="Proteomes" id="UP000322225"/>
    </source>
</evidence>
<feature type="compositionally biased region" description="Basic and acidic residues" evidence="2">
    <location>
        <begin position="446"/>
        <end position="457"/>
    </location>
</feature>
<proteinExistence type="predicted"/>
<feature type="coiled-coil region" evidence="1">
    <location>
        <begin position="407"/>
        <end position="441"/>
    </location>
</feature>
<keyword evidence="1" id="KW-0175">Coiled coil</keyword>
<evidence type="ECO:0000313" key="3">
    <source>
        <dbReference type="EMBL" id="WWD20515.1"/>
    </source>
</evidence>
<dbReference type="Gene3D" id="1.10.287.1490">
    <property type="match status" value="1"/>
</dbReference>
<dbReference type="Proteomes" id="UP000322225">
    <property type="component" value="Chromosome 9"/>
</dbReference>
<feature type="compositionally biased region" description="Basic and acidic residues" evidence="2">
    <location>
        <begin position="1"/>
        <end position="15"/>
    </location>
</feature>
<feature type="compositionally biased region" description="Low complexity" evidence="2">
    <location>
        <begin position="794"/>
        <end position="825"/>
    </location>
</feature>
<feature type="compositionally biased region" description="Low complexity" evidence="2">
    <location>
        <begin position="501"/>
        <end position="523"/>
    </location>
</feature>
<reference evidence="3" key="1">
    <citation type="submission" date="2017-08" db="EMBL/GenBank/DDBJ databases">
        <authorList>
            <person name="Cuomo C."/>
            <person name="Billmyre B."/>
            <person name="Heitman J."/>
        </authorList>
    </citation>
    <scope>NUCLEOTIDE SEQUENCE</scope>
    <source>
        <strain evidence="3">CBS 12478</strain>
    </source>
</reference>
<feature type="region of interest" description="Disordered" evidence="2">
    <location>
        <begin position="866"/>
        <end position="895"/>
    </location>
</feature>
<accession>A0AAJ8MYC1</accession>
<feature type="compositionally biased region" description="Polar residues" evidence="2">
    <location>
        <begin position="939"/>
        <end position="957"/>
    </location>
</feature>
<feature type="coiled-coil region" evidence="1">
    <location>
        <begin position="710"/>
        <end position="737"/>
    </location>
</feature>
<dbReference type="RefSeq" id="XP_031857910.2">
    <property type="nucleotide sequence ID" value="XM_032007826.2"/>
</dbReference>
<dbReference type="EMBL" id="CP144059">
    <property type="protein sequence ID" value="WWD20515.1"/>
    <property type="molecule type" value="Genomic_DNA"/>
</dbReference>
<feature type="region of interest" description="Disordered" evidence="2">
    <location>
        <begin position="661"/>
        <end position="680"/>
    </location>
</feature>